<name>A0ABP6RNX9_9PSEU</name>
<feature type="transmembrane region" description="Helical" evidence="2">
    <location>
        <begin position="500"/>
        <end position="523"/>
    </location>
</feature>
<accession>A0ABP6RNX9</accession>
<comment type="caution">
    <text evidence="3">The sequence shown here is derived from an EMBL/GenBank/DDBJ whole genome shotgun (WGS) entry which is preliminary data.</text>
</comment>
<feature type="transmembrane region" description="Helical" evidence="2">
    <location>
        <begin position="419"/>
        <end position="445"/>
    </location>
</feature>
<keyword evidence="2" id="KW-1133">Transmembrane helix</keyword>
<sequence length="530" mass="53834">MAERSTGGTGPAAPDSSAEEPWAADAARGGRETEPLSSESERHRAAIARALESGGLLGGDSAEPRGQLWGSDALLPDDPEPDERSGPVERDDLDFPEIGRGGSAEPGTEPDDGAAAPLPERDWTSPTWEPDEPRPTGPDPAARDATGPGTAASAAGSAPAGGTTGSGTTGSGTAGRDTGPGTAGSPAGPDPTRSTGPSATGGGSRRTARKHPRSGVVESIPAAAPAASGETASSGETAAALPVSAQDPTQPDGSVQGYQVRRTLPVRVELARQAGRRRTRLALGFLVLLPLLLLAAFEIGDDGSVPRTADLAGMATSSGLNFTAFAMSSSAGFLLVVVVALFFGDTVASEASWSSLRYLLAAPVPRGRLLRQKAVVAAVLSLLGIALLPAVALAAGVFWYGTGELVTPSGSVLPFPVGLLTVVLAVLYLAVQLSWVAGVALWLSVNTDAPLGAVGGAVLASILSQILDQISALGGLRSFLPTHYAYAWGDLLAEEVDWTGMANGACSSLVYAAVFVLLAHWSFRRKDITS</sequence>
<keyword evidence="2" id="KW-0812">Transmembrane</keyword>
<feature type="transmembrane region" description="Helical" evidence="2">
    <location>
        <begin position="281"/>
        <end position="300"/>
    </location>
</feature>
<feature type="compositionally biased region" description="Low complexity" evidence="1">
    <location>
        <begin position="174"/>
        <end position="192"/>
    </location>
</feature>
<dbReference type="PANTHER" id="PTHR37305">
    <property type="entry name" value="INTEGRAL MEMBRANE PROTEIN-RELATED"/>
    <property type="match status" value="1"/>
</dbReference>
<feature type="compositionally biased region" description="Low complexity" evidence="1">
    <location>
        <begin position="145"/>
        <end position="161"/>
    </location>
</feature>
<keyword evidence="4" id="KW-1185">Reference proteome</keyword>
<evidence type="ECO:0008006" key="5">
    <source>
        <dbReference type="Google" id="ProtNLM"/>
    </source>
</evidence>
<reference evidence="4" key="1">
    <citation type="journal article" date="2019" name="Int. J. Syst. Evol. Microbiol.">
        <title>The Global Catalogue of Microorganisms (GCM) 10K type strain sequencing project: providing services to taxonomists for standard genome sequencing and annotation.</title>
        <authorList>
            <consortium name="The Broad Institute Genomics Platform"/>
            <consortium name="The Broad Institute Genome Sequencing Center for Infectious Disease"/>
            <person name="Wu L."/>
            <person name="Ma J."/>
        </authorList>
    </citation>
    <scope>NUCLEOTIDE SEQUENCE [LARGE SCALE GENOMIC DNA]</scope>
    <source>
        <strain evidence="4">JCM 9687</strain>
    </source>
</reference>
<dbReference type="Proteomes" id="UP001500483">
    <property type="component" value="Unassembled WGS sequence"/>
</dbReference>
<gene>
    <name evidence="3" type="ORF">GCM10020366_21790</name>
</gene>
<organism evidence="3 4">
    <name type="scientific">Saccharopolyspora gregorii</name>
    <dbReference type="NCBI Taxonomy" id="33914"/>
    <lineage>
        <taxon>Bacteria</taxon>
        <taxon>Bacillati</taxon>
        <taxon>Actinomycetota</taxon>
        <taxon>Actinomycetes</taxon>
        <taxon>Pseudonocardiales</taxon>
        <taxon>Pseudonocardiaceae</taxon>
        <taxon>Saccharopolyspora</taxon>
    </lineage>
</organism>
<dbReference type="EMBL" id="BAAAYK010000038">
    <property type="protein sequence ID" value="GAA3356704.1"/>
    <property type="molecule type" value="Genomic_DNA"/>
</dbReference>
<feature type="transmembrane region" description="Helical" evidence="2">
    <location>
        <begin position="320"/>
        <end position="343"/>
    </location>
</feature>
<evidence type="ECO:0000313" key="3">
    <source>
        <dbReference type="EMBL" id="GAA3356704.1"/>
    </source>
</evidence>
<keyword evidence="2" id="KW-0472">Membrane</keyword>
<evidence type="ECO:0000256" key="2">
    <source>
        <dbReference type="SAM" id="Phobius"/>
    </source>
</evidence>
<feature type="compositionally biased region" description="Low complexity" evidence="1">
    <location>
        <begin position="221"/>
        <end position="240"/>
    </location>
</feature>
<dbReference type="Pfam" id="PF12679">
    <property type="entry name" value="ABC2_membrane_2"/>
    <property type="match status" value="1"/>
</dbReference>
<evidence type="ECO:0000256" key="1">
    <source>
        <dbReference type="SAM" id="MobiDB-lite"/>
    </source>
</evidence>
<feature type="region of interest" description="Disordered" evidence="1">
    <location>
        <begin position="1"/>
        <end position="258"/>
    </location>
</feature>
<dbReference type="PANTHER" id="PTHR37305:SF1">
    <property type="entry name" value="MEMBRANE PROTEIN"/>
    <property type="match status" value="1"/>
</dbReference>
<feature type="compositionally biased region" description="Polar residues" evidence="1">
    <location>
        <begin position="246"/>
        <end position="257"/>
    </location>
</feature>
<proteinExistence type="predicted"/>
<protein>
    <recommendedName>
        <fullName evidence="5">ABC transporter permease</fullName>
    </recommendedName>
</protein>
<feature type="transmembrane region" description="Helical" evidence="2">
    <location>
        <begin position="375"/>
        <end position="399"/>
    </location>
</feature>
<evidence type="ECO:0000313" key="4">
    <source>
        <dbReference type="Proteomes" id="UP001500483"/>
    </source>
</evidence>
<feature type="transmembrane region" description="Helical" evidence="2">
    <location>
        <begin position="457"/>
        <end position="480"/>
    </location>
</feature>
<feature type="compositionally biased region" description="Gly residues" evidence="1">
    <location>
        <begin position="162"/>
        <end position="173"/>
    </location>
</feature>
<feature type="compositionally biased region" description="Basic and acidic residues" evidence="1">
    <location>
        <begin position="28"/>
        <end position="44"/>
    </location>
</feature>